<dbReference type="Gene3D" id="1.10.287.950">
    <property type="entry name" value="Methyl-accepting chemotaxis protein"/>
    <property type="match status" value="1"/>
</dbReference>
<evidence type="ECO:0000313" key="7">
    <source>
        <dbReference type="EMBL" id="KAB0285251.1"/>
    </source>
</evidence>
<accession>A0A5N3QUB6</accession>
<gene>
    <name evidence="7" type="ORF">F2P58_22225</name>
</gene>
<evidence type="ECO:0000256" key="1">
    <source>
        <dbReference type="ARBA" id="ARBA00004370"/>
    </source>
</evidence>
<name>A0A5N3QUB6_9VIBR</name>
<evidence type="ECO:0000259" key="6">
    <source>
        <dbReference type="PROSITE" id="PS50111"/>
    </source>
</evidence>
<feature type="domain" description="Methyl-accepting transducer" evidence="6">
    <location>
        <begin position="270"/>
        <end position="506"/>
    </location>
</feature>
<dbReference type="Proteomes" id="UP000326789">
    <property type="component" value="Unassembled WGS sequence"/>
</dbReference>
<dbReference type="InterPro" id="IPR024478">
    <property type="entry name" value="HlyB_4HB_MCP"/>
</dbReference>
<dbReference type="CDD" id="cd11386">
    <property type="entry name" value="MCP_signal"/>
    <property type="match status" value="1"/>
</dbReference>
<dbReference type="InterPro" id="IPR004089">
    <property type="entry name" value="MCPsignal_dom"/>
</dbReference>
<dbReference type="GO" id="GO:0007165">
    <property type="term" value="P:signal transduction"/>
    <property type="evidence" value="ECO:0007669"/>
    <property type="project" value="UniProtKB-KW"/>
</dbReference>
<dbReference type="PANTHER" id="PTHR32089:SF112">
    <property type="entry name" value="LYSOZYME-LIKE PROTEIN-RELATED"/>
    <property type="match status" value="1"/>
</dbReference>
<evidence type="ECO:0000256" key="2">
    <source>
        <dbReference type="ARBA" id="ARBA00023224"/>
    </source>
</evidence>
<dbReference type="Pfam" id="PF00015">
    <property type="entry name" value="MCPsignal"/>
    <property type="match status" value="1"/>
</dbReference>
<dbReference type="EMBL" id="VWSE01000010">
    <property type="protein sequence ID" value="KAB0285251.1"/>
    <property type="molecule type" value="Genomic_DNA"/>
</dbReference>
<reference evidence="7 8" key="1">
    <citation type="submission" date="2019-09" db="EMBL/GenBank/DDBJ databases">
        <title>Whole genome sequence of Vibrio fortis.</title>
        <authorList>
            <person name="Das S.K."/>
        </authorList>
    </citation>
    <scope>NUCLEOTIDE SEQUENCE [LARGE SCALE GENOMIC DNA]</scope>
    <source>
        <strain evidence="7 8">AN60</strain>
    </source>
</reference>
<keyword evidence="5" id="KW-0472">Membrane</keyword>
<keyword evidence="5" id="KW-1133">Transmembrane helix</keyword>
<evidence type="ECO:0000313" key="8">
    <source>
        <dbReference type="Proteomes" id="UP000326789"/>
    </source>
</evidence>
<comment type="caution">
    <text evidence="7">The sequence shown here is derived from an EMBL/GenBank/DDBJ whole genome shotgun (WGS) entry which is preliminary data.</text>
</comment>
<feature type="transmembrane region" description="Helical" evidence="5">
    <location>
        <begin position="12"/>
        <end position="32"/>
    </location>
</feature>
<evidence type="ECO:0000256" key="4">
    <source>
        <dbReference type="PROSITE-ProRule" id="PRU00284"/>
    </source>
</evidence>
<dbReference type="PRINTS" id="PR00260">
    <property type="entry name" value="CHEMTRNSDUCR"/>
</dbReference>
<dbReference type="Pfam" id="PF12729">
    <property type="entry name" value="4HB_MCP_1"/>
    <property type="match status" value="1"/>
</dbReference>
<dbReference type="GO" id="GO:0006935">
    <property type="term" value="P:chemotaxis"/>
    <property type="evidence" value="ECO:0007669"/>
    <property type="project" value="InterPro"/>
</dbReference>
<organism evidence="7 8">
    <name type="scientific">Vibrio fortis</name>
    <dbReference type="NCBI Taxonomy" id="212667"/>
    <lineage>
        <taxon>Bacteria</taxon>
        <taxon>Pseudomonadati</taxon>
        <taxon>Pseudomonadota</taxon>
        <taxon>Gammaproteobacteria</taxon>
        <taxon>Vibrionales</taxon>
        <taxon>Vibrionaceae</taxon>
        <taxon>Vibrio</taxon>
    </lineage>
</organism>
<dbReference type="GO" id="GO:0016020">
    <property type="term" value="C:membrane"/>
    <property type="evidence" value="ECO:0007669"/>
    <property type="project" value="UniProtKB-SubCell"/>
</dbReference>
<dbReference type="GO" id="GO:0004888">
    <property type="term" value="F:transmembrane signaling receptor activity"/>
    <property type="evidence" value="ECO:0007669"/>
    <property type="project" value="InterPro"/>
</dbReference>
<dbReference type="InterPro" id="IPR004090">
    <property type="entry name" value="Chemotax_Me-accpt_rcpt"/>
</dbReference>
<evidence type="ECO:0000256" key="5">
    <source>
        <dbReference type="SAM" id="Phobius"/>
    </source>
</evidence>
<dbReference type="SUPFAM" id="SSF58104">
    <property type="entry name" value="Methyl-accepting chemotaxis protein (MCP) signaling domain"/>
    <property type="match status" value="1"/>
</dbReference>
<comment type="similarity">
    <text evidence="3">Belongs to the methyl-accepting chemotaxis (MCP) protein family.</text>
</comment>
<dbReference type="RefSeq" id="WP_150872963.1">
    <property type="nucleotide sequence ID" value="NZ_VWSE01000010.1"/>
</dbReference>
<protein>
    <submittedName>
        <fullName evidence="7">Methyl-accepting chemotaxis protein</fullName>
    </submittedName>
</protein>
<dbReference type="PROSITE" id="PS50111">
    <property type="entry name" value="CHEMOTAXIS_TRANSDUC_2"/>
    <property type="match status" value="1"/>
</dbReference>
<dbReference type="AlphaFoldDB" id="A0A5N3QUB6"/>
<keyword evidence="5" id="KW-0812">Transmembrane</keyword>
<evidence type="ECO:0000256" key="3">
    <source>
        <dbReference type="ARBA" id="ARBA00029447"/>
    </source>
</evidence>
<proteinExistence type="inferred from homology"/>
<keyword evidence="2 4" id="KW-0807">Transducer</keyword>
<dbReference type="PANTHER" id="PTHR32089">
    <property type="entry name" value="METHYL-ACCEPTING CHEMOTAXIS PROTEIN MCPB"/>
    <property type="match status" value="1"/>
</dbReference>
<sequence>MLYLSKAKIRTRLLFGFGIIVLLMIVLTSRGISEVNSVDRKLSEMTANHSMKQRYAIDLRGSVHDRAIAIRDLFMSENITDIQRLKNEILKLEEFYAIAAAGIRDMASSNRDEAKMLDSIESNREVTRALMEKMWVDSTRASLPASYIITKLGPAFEGWLSSINTYIEYHEDKTRILTAEAREQASGFEQLMFLFTLGALVISVVVTLVLDNSIRGSIGGELSQAKRIIKNASEGDLTQVFEKHQRGSILDSIATMSSKMTNIVKHILGIANQVVDQAALVSKESQSITQLTDQQRKLAGSTGSQLGALCQSINQIASVASQTQANLVKTAERAKTGRELVFDASEEMEKVAKTVDLSVEQASELEARTKTIGSIVNVIKEISDQTNLLALNAAIEAARAGSAGRGFAVVADEVRQLASRTGEATTKIEVMINEVQAQTALSVEAMKTTQPQVVKGKQQTLLARELLDEIECQAQERLKNVKAVVGTTNVQVQAVEEVNQSMTQLQKLSDDIAESMSSNRDAVEQLNELSCSLKSAFVNFKLK</sequence>
<comment type="subcellular location">
    <subcellularLocation>
        <location evidence="1">Membrane</location>
    </subcellularLocation>
</comment>
<dbReference type="SMART" id="SM00283">
    <property type="entry name" value="MA"/>
    <property type="match status" value="1"/>
</dbReference>